<evidence type="ECO:0000256" key="3">
    <source>
        <dbReference type="SAM" id="MobiDB-lite"/>
    </source>
</evidence>
<feature type="domain" description="Peptidase A1" evidence="4">
    <location>
        <begin position="71"/>
        <end position="312"/>
    </location>
</feature>
<organism evidence="5 6">
    <name type="scientific">Blyttiomyces helicus</name>
    <dbReference type="NCBI Taxonomy" id="388810"/>
    <lineage>
        <taxon>Eukaryota</taxon>
        <taxon>Fungi</taxon>
        <taxon>Fungi incertae sedis</taxon>
        <taxon>Chytridiomycota</taxon>
        <taxon>Chytridiomycota incertae sedis</taxon>
        <taxon>Chytridiomycetes</taxon>
        <taxon>Chytridiomycetes incertae sedis</taxon>
        <taxon>Blyttiomyces</taxon>
    </lineage>
</organism>
<dbReference type="Pfam" id="PF00026">
    <property type="entry name" value="Asp"/>
    <property type="match status" value="1"/>
</dbReference>
<feature type="compositionally biased region" description="Basic and acidic residues" evidence="3">
    <location>
        <begin position="298"/>
        <end position="312"/>
    </location>
</feature>
<dbReference type="Gene3D" id="2.40.70.10">
    <property type="entry name" value="Acid Proteases"/>
    <property type="match status" value="2"/>
</dbReference>
<gene>
    <name evidence="5" type="ORF">BDK51DRAFT_31277</name>
</gene>
<dbReference type="GO" id="GO:0004190">
    <property type="term" value="F:aspartic-type endopeptidase activity"/>
    <property type="evidence" value="ECO:0007669"/>
    <property type="project" value="UniProtKB-KW"/>
</dbReference>
<feature type="region of interest" description="Disordered" evidence="3">
    <location>
        <begin position="285"/>
        <end position="312"/>
    </location>
</feature>
<dbReference type="EMBL" id="ML000940">
    <property type="protein sequence ID" value="RKO83695.1"/>
    <property type="molecule type" value="Genomic_DNA"/>
</dbReference>
<dbReference type="InterPro" id="IPR001969">
    <property type="entry name" value="Aspartic_peptidase_AS"/>
</dbReference>
<keyword evidence="2" id="KW-0378">Hydrolase</keyword>
<dbReference type="PANTHER" id="PTHR47966:SF57">
    <property type="entry name" value="PEPTIDASE A1 DOMAIN-CONTAINING PROTEIN"/>
    <property type="match status" value="1"/>
</dbReference>
<dbReference type="PROSITE" id="PS51767">
    <property type="entry name" value="PEPTIDASE_A1"/>
    <property type="match status" value="1"/>
</dbReference>
<dbReference type="AlphaFoldDB" id="A0A4P9VXN9"/>
<comment type="similarity">
    <text evidence="1">Belongs to the peptidase A1 family.</text>
</comment>
<dbReference type="InterPro" id="IPR034164">
    <property type="entry name" value="Pepsin-like_dom"/>
</dbReference>
<dbReference type="SUPFAM" id="SSF50630">
    <property type="entry name" value="Acid proteases"/>
    <property type="match status" value="1"/>
</dbReference>
<keyword evidence="2" id="KW-0064">Aspartyl protease</keyword>
<sequence>MVAGAIAAPHLTRSSDPVTIPIFRHASEETSPIARAISASKAAKARLTACQGAPAKQTSTAELVNANNRFYFTTVTVGSGKTFNIDLDTGSQDFWIPGPDCISTNGPCPPPGERFDIKDQKVTHTGAKFDDKYGIGEARGDIYKGPTLSQEALHMELSASPLSRPSWLVFAIRPGHIALLLAQLKGSQPPVEALGLSSFSFYLSFLNENENDNGDFTVNGIDHRRISGDITFVPLNSDVGIGFWKFSVANGFFSVGVNTTGDFGIITSAFADRLNHHLALDPDGPGVLKGHRRHSHERRTLPRLDRLQRSAP</sequence>
<evidence type="ECO:0000259" key="4">
    <source>
        <dbReference type="PROSITE" id="PS51767"/>
    </source>
</evidence>
<proteinExistence type="inferred from homology"/>
<accession>A0A4P9VXN9</accession>
<evidence type="ECO:0000313" key="6">
    <source>
        <dbReference type="Proteomes" id="UP000269721"/>
    </source>
</evidence>
<dbReference type="OrthoDB" id="2149309at2759"/>
<reference evidence="6" key="1">
    <citation type="journal article" date="2018" name="Nat. Microbiol.">
        <title>Leveraging single-cell genomics to expand the fungal tree of life.</title>
        <authorList>
            <person name="Ahrendt S.R."/>
            <person name="Quandt C.A."/>
            <person name="Ciobanu D."/>
            <person name="Clum A."/>
            <person name="Salamov A."/>
            <person name="Andreopoulos B."/>
            <person name="Cheng J.F."/>
            <person name="Woyke T."/>
            <person name="Pelin A."/>
            <person name="Henrissat B."/>
            <person name="Reynolds N.K."/>
            <person name="Benny G.L."/>
            <person name="Smith M.E."/>
            <person name="James T.Y."/>
            <person name="Grigoriev I.V."/>
        </authorList>
    </citation>
    <scope>NUCLEOTIDE SEQUENCE [LARGE SCALE GENOMIC DNA]</scope>
</reference>
<dbReference type="InterPro" id="IPR021109">
    <property type="entry name" value="Peptidase_aspartic_dom_sf"/>
</dbReference>
<keyword evidence="6" id="KW-1185">Reference proteome</keyword>
<protein>
    <recommendedName>
        <fullName evidence="4">Peptidase A1 domain-containing protein</fullName>
    </recommendedName>
</protein>
<evidence type="ECO:0000256" key="1">
    <source>
        <dbReference type="ARBA" id="ARBA00007447"/>
    </source>
</evidence>
<name>A0A4P9VXN9_9FUNG</name>
<evidence type="ECO:0000313" key="5">
    <source>
        <dbReference type="EMBL" id="RKO83695.1"/>
    </source>
</evidence>
<dbReference type="InterPro" id="IPR001461">
    <property type="entry name" value="Aspartic_peptidase_A1"/>
</dbReference>
<evidence type="ECO:0000256" key="2">
    <source>
        <dbReference type="ARBA" id="ARBA00022750"/>
    </source>
</evidence>
<dbReference type="GO" id="GO:0006508">
    <property type="term" value="P:proteolysis"/>
    <property type="evidence" value="ECO:0007669"/>
    <property type="project" value="InterPro"/>
</dbReference>
<dbReference type="PANTHER" id="PTHR47966">
    <property type="entry name" value="BETA-SITE APP-CLEAVING ENZYME, ISOFORM A-RELATED"/>
    <property type="match status" value="1"/>
</dbReference>
<dbReference type="PROSITE" id="PS00141">
    <property type="entry name" value="ASP_PROTEASE"/>
    <property type="match status" value="1"/>
</dbReference>
<keyword evidence="2" id="KW-0645">Protease</keyword>
<dbReference type="CDD" id="cd05471">
    <property type="entry name" value="pepsin_like"/>
    <property type="match status" value="1"/>
</dbReference>
<dbReference type="Proteomes" id="UP000269721">
    <property type="component" value="Unassembled WGS sequence"/>
</dbReference>
<dbReference type="InterPro" id="IPR033121">
    <property type="entry name" value="PEPTIDASE_A1"/>
</dbReference>